<organism evidence="2 3">
    <name type="scientific">Metarhizium guizhouense (strain ARSEF 977)</name>
    <dbReference type="NCBI Taxonomy" id="1276136"/>
    <lineage>
        <taxon>Eukaryota</taxon>
        <taxon>Fungi</taxon>
        <taxon>Dikarya</taxon>
        <taxon>Ascomycota</taxon>
        <taxon>Pezizomycotina</taxon>
        <taxon>Sordariomycetes</taxon>
        <taxon>Hypocreomycetidae</taxon>
        <taxon>Hypocreales</taxon>
        <taxon>Clavicipitaceae</taxon>
        <taxon>Metarhizium</taxon>
    </lineage>
</organism>
<accession>A0A0B4GZC7</accession>
<evidence type="ECO:0000256" key="1">
    <source>
        <dbReference type="SAM" id="Phobius"/>
    </source>
</evidence>
<dbReference type="HOGENOM" id="CLU_2979613_0_0_1"/>
<sequence>MDEERRLAQLGHEQELQRRFSLPALVSLCICLMATWEATSTVIATALVSGGSPCLFYN</sequence>
<keyword evidence="1" id="KW-0472">Membrane</keyword>
<dbReference type="EMBL" id="AZNH01000072">
    <property type="protein sequence ID" value="KID82881.1"/>
    <property type="molecule type" value="Genomic_DNA"/>
</dbReference>
<feature type="transmembrane region" description="Helical" evidence="1">
    <location>
        <begin position="20"/>
        <end position="48"/>
    </location>
</feature>
<reference evidence="2 3" key="1">
    <citation type="journal article" date="2014" name="Proc. Natl. Acad. Sci. U.S.A.">
        <title>Trajectory and genomic determinants of fungal-pathogen speciation and host adaptation.</title>
        <authorList>
            <person name="Hu X."/>
            <person name="Xiao G."/>
            <person name="Zheng P."/>
            <person name="Shang Y."/>
            <person name="Su Y."/>
            <person name="Zhang X."/>
            <person name="Liu X."/>
            <person name="Zhan S."/>
            <person name="St Leger R.J."/>
            <person name="Wang C."/>
        </authorList>
    </citation>
    <scope>NUCLEOTIDE SEQUENCE [LARGE SCALE GENOMIC DNA]</scope>
    <source>
        <strain evidence="2 3">ARSEF 977</strain>
    </source>
</reference>
<protein>
    <submittedName>
        <fullName evidence="2">Amino acid permease</fullName>
    </submittedName>
</protein>
<keyword evidence="1" id="KW-1133">Transmembrane helix</keyword>
<dbReference type="Proteomes" id="UP000031192">
    <property type="component" value="Unassembled WGS sequence"/>
</dbReference>
<keyword evidence="3" id="KW-1185">Reference proteome</keyword>
<evidence type="ECO:0000313" key="3">
    <source>
        <dbReference type="Proteomes" id="UP000031192"/>
    </source>
</evidence>
<comment type="caution">
    <text evidence="2">The sequence shown here is derived from an EMBL/GenBank/DDBJ whole genome shotgun (WGS) entry which is preliminary data.</text>
</comment>
<gene>
    <name evidence="2" type="ORF">MGU_09805</name>
</gene>
<proteinExistence type="predicted"/>
<dbReference type="AlphaFoldDB" id="A0A0B4GZC7"/>
<keyword evidence="1" id="KW-0812">Transmembrane</keyword>
<evidence type="ECO:0000313" key="2">
    <source>
        <dbReference type="EMBL" id="KID82881.1"/>
    </source>
</evidence>
<name>A0A0B4GZC7_METGA</name>